<evidence type="ECO:0000256" key="1">
    <source>
        <dbReference type="SAM" id="MobiDB-lite"/>
    </source>
</evidence>
<reference evidence="2 3" key="1">
    <citation type="submission" date="2019-09" db="EMBL/GenBank/DDBJ databases">
        <authorList>
            <person name="Depoorter E."/>
        </authorList>
    </citation>
    <scope>NUCLEOTIDE SEQUENCE [LARGE SCALE GENOMIC DNA]</scope>
    <source>
        <strain evidence="2">LMG 13014</strain>
    </source>
</reference>
<proteinExistence type="predicted"/>
<organism evidence="2 3">
    <name type="scientific">Burkholderia aenigmatica</name>
    <dbReference type="NCBI Taxonomy" id="2015348"/>
    <lineage>
        <taxon>Bacteria</taxon>
        <taxon>Pseudomonadati</taxon>
        <taxon>Pseudomonadota</taxon>
        <taxon>Betaproteobacteria</taxon>
        <taxon>Burkholderiales</taxon>
        <taxon>Burkholderiaceae</taxon>
        <taxon>Burkholderia</taxon>
        <taxon>Burkholderia cepacia complex</taxon>
    </lineage>
</organism>
<dbReference type="AlphaFoldDB" id="A0A6P2JYX3"/>
<feature type="region of interest" description="Disordered" evidence="1">
    <location>
        <begin position="1"/>
        <end position="25"/>
    </location>
</feature>
<protein>
    <submittedName>
        <fullName evidence="2">Uncharacterized protein</fullName>
    </submittedName>
</protein>
<accession>A0A6P2JYX3</accession>
<evidence type="ECO:0000313" key="3">
    <source>
        <dbReference type="Proteomes" id="UP000494261"/>
    </source>
</evidence>
<dbReference type="EMBL" id="CABVQC010000011">
    <property type="protein sequence ID" value="VWB49648.1"/>
    <property type="molecule type" value="Genomic_DNA"/>
</dbReference>
<gene>
    <name evidence="2" type="ORF">BLA13014_02145</name>
</gene>
<dbReference type="Proteomes" id="UP000494261">
    <property type="component" value="Unassembled WGS sequence"/>
</dbReference>
<evidence type="ECO:0000313" key="2">
    <source>
        <dbReference type="EMBL" id="VWB49648.1"/>
    </source>
</evidence>
<sequence length="77" mass="8046">MGAAIRAGRMNGLKTAGTPEGGAQARRAGPYSGVGIFIVVAPVPIPGAAFVRRAQGDALVTLDRGERGRRRRYLLSL</sequence>
<name>A0A6P2JYX3_9BURK</name>